<name>A0AAW2EBD0_9HYME</name>
<keyword evidence="2" id="KW-1185">Reference proteome</keyword>
<dbReference type="Proteomes" id="UP001430953">
    <property type="component" value="Unassembled WGS sequence"/>
</dbReference>
<comment type="caution">
    <text evidence="1">The sequence shown here is derived from an EMBL/GenBank/DDBJ whole genome shotgun (WGS) entry which is preliminary data.</text>
</comment>
<accession>A0AAW2EBD0</accession>
<protein>
    <submittedName>
        <fullName evidence="1">Uncharacterized protein</fullName>
    </submittedName>
</protein>
<evidence type="ECO:0000313" key="2">
    <source>
        <dbReference type="Proteomes" id="UP001430953"/>
    </source>
</evidence>
<organism evidence="1 2">
    <name type="scientific">Cardiocondyla obscurior</name>
    <dbReference type="NCBI Taxonomy" id="286306"/>
    <lineage>
        <taxon>Eukaryota</taxon>
        <taxon>Metazoa</taxon>
        <taxon>Ecdysozoa</taxon>
        <taxon>Arthropoda</taxon>
        <taxon>Hexapoda</taxon>
        <taxon>Insecta</taxon>
        <taxon>Pterygota</taxon>
        <taxon>Neoptera</taxon>
        <taxon>Endopterygota</taxon>
        <taxon>Hymenoptera</taxon>
        <taxon>Apocrita</taxon>
        <taxon>Aculeata</taxon>
        <taxon>Formicoidea</taxon>
        <taxon>Formicidae</taxon>
        <taxon>Myrmicinae</taxon>
        <taxon>Cardiocondyla</taxon>
    </lineage>
</organism>
<dbReference type="EMBL" id="JADYXP020000027">
    <property type="protein sequence ID" value="KAL0099649.1"/>
    <property type="molecule type" value="Genomic_DNA"/>
</dbReference>
<dbReference type="AlphaFoldDB" id="A0AAW2EBD0"/>
<reference evidence="1 2" key="1">
    <citation type="submission" date="2023-03" db="EMBL/GenBank/DDBJ databases">
        <title>High recombination rates correlate with genetic variation in Cardiocondyla obscurior ants.</title>
        <authorList>
            <person name="Errbii M."/>
        </authorList>
    </citation>
    <scope>NUCLEOTIDE SEQUENCE [LARGE SCALE GENOMIC DNA]</scope>
    <source>
        <strain evidence="1">Alpha-2009</strain>
        <tissue evidence="1">Whole body</tissue>
    </source>
</reference>
<sequence length="97" mass="10702">MPTNAPEVACQSSNGTINRDNNLSVIVRTASHHYRGHRVTRLNDQRLEQTSTTAVPSAHSHLTRPLVVTACCTARSSLVWFSTRVSHGRRSVDVVSH</sequence>
<gene>
    <name evidence="1" type="ORF">PUN28_019801</name>
</gene>
<evidence type="ECO:0000313" key="1">
    <source>
        <dbReference type="EMBL" id="KAL0099649.1"/>
    </source>
</evidence>
<proteinExistence type="predicted"/>